<dbReference type="EMBL" id="CM000129">
    <property type="protein sequence ID" value="EEC76765.1"/>
    <property type="molecule type" value="Genomic_DNA"/>
</dbReference>
<gene>
    <name evidence="2" type="ORF">OsI_14848</name>
</gene>
<protein>
    <submittedName>
        <fullName evidence="2">Uncharacterized protein</fullName>
    </submittedName>
</protein>
<proteinExistence type="predicted"/>
<evidence type="ECO:0000313" key="3">
    <source>
        <dbReference type="Proteomes" id="UP000007015"/>
    </source>
</evidence>
<reference evidence="2 3" key="1">
    <citation type="journal article" date="2005" name="PLoS Biol.">
        <title>The genomes of Oryza sativa: a history of duplications.</title>
        <authorList>
            <person name="Yu J."/>
            <person name="Wang J."/>
            <person name="Lin W."/>
            <person name="Li S."/>
            <person name="Li H."/>
            <person name="Zhou J."/>
            <person name="Ni P."/>
            <person name="Dong W."/>
            <person name="Hu S."/>
            <person name="Zeng C."/>
            <person name="Zhang J."/>
            <person name="Zhang Y."/>
            <person name="Li R."/>
            <person name="Xu Z."/>
            <person name="Li S."/>
            <person name="Li X."/>
            <person name="Zheng H."/>
            <person name="Cong L."/>
            <person name="Lin L."/>
            <person name="Yin J."/>
            <person name="Geng J."/>
            <person name="Li G."/>
            <person name="Shi J."/>
            <person name="Liu J."/>
            <person name="Lv H."/>
            <person name="Li J."/>
            <person name="Wang J."/>
            <person name="Deng Y."/>
            <person name="Ran L."/>
            <person name="Shi X."/>
            <person name="Wang X."/>
            <person name="Wu Q."/>
            <person name="Li C."/>
            <person name="Ren X."/>
            <person name="Wang J."/>
            <person name="Wang X."/>
            <person name="Li D."/>
            <person name="Liu D."/>
            <person name="Zhang X."/>
            <person name="Ji Z."/>
            <person name="Zhao W."/>
            <person name="Sun Y."/>
            <person name="Zhang Z."/>
            <person name="Bao J."/>
            <person name="Han Y."/>
            <person name="Dong L."/>
            <person name="Ji J."/>
            <person name="Chen P."/>
            <person name="Wu S."/>
            <person name="Liu J."/>
            <person name="Xiao Y."/>
            <person name="Bu D."/>
            <person name="Tan J."/>
            <person name="Yang L."/>
            <person name="Ye C."/>
            <person name="Zhang J."/>
            <person name="Xu J."/>
            <person name="Zhou Y."/>
            <person name="Yu Y."/>
            <person name="Zhang B."/>
            <person name="Zhuang S."/>
            <person name="Wei H."/>
            <person name="Liu B."/>
            <person name="Lei M."/>
            <person name="Yu H."/>
            <person name="Li Y."/>
            <person name="Xu H."/>
            <person name="Wei S."/>
            <person name="He X."/>
            <person name="Fang L."/>
            <person name="Zhang Z."/>
            <person name="Zhang Y."/>
            <person name="Huang X."/>
            <person name="Su Z."/>
            <person name="Tong W."/>
            <person name="Li J."/>
            <person name="Tong Z."/>
            <person name="Li S."/>
            <person name="Ye J."/>
            <person name="Wang L."/>
            <person name="Fang L."/>
            <person name="Lei T."/>
            <person name="Chen C."/>
            <person name="Chen H."/>
            <person name="Xu Z."/>
            <person name="Li H."/>
            <person name="Huang H."/>
            <person name="Zhang F."/>
            <person name="Xu H."/>
            <person name="Li N."/>
            <person name="Zhao C."/>
            <person name="Li S."/>
            <person name="Dong L."/>
            <person name="Huang Y."/>
            <person name="Li L."/>
            <person name="Xi Y."/>
            <person name="Qi Q."/>
            <person name="Li W."/>
            <person name="Zhang B."/>
            <person name="Hu W."/>
            <person name="Zhang Y."/>
            <person name="Tian X."/>
            <person name="Jiao Y."/>
            <person name="Liang X."/>
            <person name="Jin J."/>
            <person name="Gao L."/>
            <person name="Zheng W."/>
            <person name="Hao B."/>
            <person name="Liu S."/>
            <person name="Wang W."/>
            <person name="Yuan L."/>
            <person name="Cao M."/>
            <person name="McDermott J."/>
            <person name="Samudrala R."/>
            <person name="Wang J."/>
            <person name="Wong G.K."/>
            <person name="Yang H."/>
        </authorList>
    </citation>
    <scope>NUCLEOTIDE SEQUENCE [LARGE SCALE GENOMIC DNA]</scope>
    <source>
        <strain evidence="3">cv. 93-11</strain>
    </source>
</reference>
<dbReference type="Gramene" id="BGIOSGA015894-TA">
    <property type="protein sequence ID" value="BGIOSGA015894-PA"/>
    <property type="gene ID" value="BGIOSGA015894"/>
</dbReference>
<accession>B8AVD5</accession>
<organism evidence="2 3">
    <name type="scientific">Oryza sativa subsp. indica</name>
    <name type="common">Rice</name>
    <dbReference type="NCBI Taxonomy" id="39946"/>
    <lineage>
        <taxon>Eukaryota</taxon>
        <taxon>Viridiplantae</taxon>
        <taxon>Streptophyta</taxon>
        <taxon>Embryophyta</taxon>
        <taxon>Tracheophyta</taxon>
        <taxon>Spermatophyta</taxon>
        <taxon>Magnoliopsida</taxon>
        <taxon>Liliopsida</taxon>
        <taxon>Poales</taxon>
        <taxon>Poaceae</taxon>
        <taxon>BOP clade</taxon>
        <taxon>Oryzoideae</taxon>
        <taxon>Oryzeae</taxon>
        <taxon>Oryzinae</taxon>
        <taxon>Oryza</taxon>
        <taxon>Oryza sativa</taxon>
    </lineage>
</organism>
<feature type="region of interest" description="Disordered" evidence="1">
    <location>
        <begin position="1"/>
        <end position="110"/>
    </location>
</feature>
<evidence type="ECO:0000256" key="1">
    <source>
        <dbReference type="SAM" id="MobiDB-lite"/>
    </source>
</evidence>
<keyword evidence="3" id="KW-1185">Reference proteome</keyword>
<sequence length="110" mass="11328">MGCTIADRSNTGAGADGWPRAGADHASMNRQKLWPSGTACCTATPPPSPPPTNRVTCTASNGVGSSGASRLGTSRKNAGTSCLSAADSARASLSPRPQRQMASSQRRRRR</sequence>
<dbReference type="Proteomes" id="UP000007015">
    <property type="component" value="Chromosome 4"/>
</dbReference>
<feature type="compositionally biased region" description="Low complexity" evidence="1">
    <location>
        <begin position="83"/>
        <end position="104"/>
    </location>
</feature>
<name>B8AVD5_ORYSI</name>
<dbReference type="HOGENOM" id="CLU_2175186_0_0_1"/>
<dbReference type="AlphaFoldDB" id="B8AVD5"/>
<evidence type="ECO:0000313" key="2">
    <source>
        <dbReference type="EMBL" id="EEC76765.1"/>
    </source>
</evidence>
<feature type="compositionally biased region" description="Polar residues" evidence="1">
    <location>
        <begin position="53"/>
        <end position="82"/>
    </location>
</feature>